<evidence type="ECO:0000256" key="3">
    <source>
        <dbReference type="ARBA" id="ARBA00009014"/>
    </source>
</evidence>
<sequence length="208" mass="23346">MIGILGGTFDPIHNGHLRTALDVMQAVGLEQLRFIPLHGPVHRDPPQVSAELRLRMVEAAIAQQPGFVADDRELRRAGDSYTVDTLRDLHHDFPGRALLLLMGMDAFSGFPGWHKPDEILRLAHLAVMRRPGESNISEAANELLQRHEIDTDRPFDLENGGEIKIQTVTQLDISASSIRKMIKQNESPRYLLPEAVLEIIHAEGLYRD</sequence>
<keyword evidence="8 11" id="KW-0067">ATP-binding</keyword>
<evidence type="ECO:0000256" key="10">
    <source>
        <dbReference type="ARBA" id="ARBA00048721"/>
    </source>
</evidence>
<dbReference type="AlphaFoldDB" id="A0A9E4P8E1"/>
<dbReference type="Proteomes" id="UP000886674">
    <property type="component" value="Unassembled WGS sequence"/>
</dbReference>
<comment type="pathway">
    <text evidence="2 11">Cofactor biosynthesis; NAD(+) biosynthesis; deamido-NAD(+) from nicotinate D-ribonucleotide: step 1/1.</text>
</comment>
<dbReference type="EMBL" id="JAEPCR010000023">
    <property type="protein sequence ID" value="MCG7977708.1"/>
    <property type="molecule type" value="Genomic_DNA"/>
</dbReference>
<dbReference type="Gene3D" id="3.40.50.620">
    <property type="entry name" value="HUPs"/>
    <property type="match status" value="1"/>
</dbReference>
<dbReference type="InterPro" id="IPR005248">
    <property type="entry name" value="NadD/NMNAT"/>
</dbReference>
<dbReference type="GO" id="GO:0004515">
    <property type="term" value="F:nicotinate-nucleotide adenylyltransferase activity"/>
    <property type="evidence" value="ECO:0007669"/>
    <property type="project" value="UniProtKB-UniRule"/>
</dbReference>
<dbReference type="GO" id="GO:0005524">
    <property type="term" value="F:ATP binding"/>
    <property type="evidence" value="ECO:0007669"/>
    <property type="project" value="UniProtKB-KW"/>
</dbReference>
<evidence type="ECO:0000256" key="7">
    <source>
        <dbReference type="ARBA" id="ARBA00022741"/>
    </source>
</evidence>
<proteinExistence type="inferred from homology"/>
<dbReference type="NCBIfam" id="NF000839">
    <property type="entry name" value="PRK00071.1-1"/>
    <property type="match status" value="1"/>
</dbReference>
<dbReference type="GO" id="GO:0009435">
    <property type="term" value="P:NAD+ biosynthetic process"/>
    <property type="evidence" value="ECO:0007669"/>
    <property type="project" value="UniProtKB-UniRule"/>
</dbReference>
<comment type="function">
    <text evidence="1 11">Catalyzes the reversible adenylation of nicotinate mononucleotide (NaMN) to nicotinic acid adenine dinucleotide (NaAD).</text>
</comment>
<evidence type="ECO:0000313" key="12">
    <source>
        <dbReference type="EMBL" id="MCG7977708.1"/>
    </source>
</evidence>
<dbReference type="NCBIfam" id="TIGR00482">
    <property type="entry name" value="nicotinate (nicotinamide) nucleotide adenylyltransferase"/>
    <property type="match status" value="1"/>
</dbReference>
<dbReference type="SUPFAM" id="SSF52374">
    <property type="entry name" value="Nucleotidylyl transferase"/>
    <property type="match status" value="1"/>
</dbReference>
<reference evidence="12" key="1">
    <citation type="journal article" date="2021" name="Proc. Natl. Acad. Sci. U.S.A.">
        <title>Global biogeography of chemosynthetic symbionts reveals both localized and globally distributed symbiont groups. .</title>
        <authorList>
            <person name="Osvatic J.T."/>
            <person name="Wilkins L.G.E."/>
            <person name="Leibrecht L."/>
            <person name="Leray M."/>
            <person name="Zauner S."/>
            <person name="Polzin J."/>
            <person name="Camacho Y."/>
            <person name="Gros O."/>
            <person name="van Gils J.A."/>
            <person name="Eisen J.A."/>
            <person name="Petersen J.M."/>
            <person name="Yuen B."/>
        </authorList>
    </citation>
    <scope>NUCLEOTIDE SEQUENCE</scope>
    <source>
        <strain evidence="12">MAGclacostrist055</strain>
    </source>
</reference>
<dbReference type="CDD" id="cd02165">
    <property type="entry name" value="NMNAT"/>
    <property type="match status" value="1"/>
</dbReference>
<dbReference type="Pfam" id="PF01467">
    <property type="entry name" value="CTP_transf_like"/>
    <property type="match status" value="1"/>
</dbReference>
<dbReference type="InterPro" id="IPR014729">
    <property type="entry name" value="Rossmann-like_a/b/a_fold"/>
</dbReference>
<gene>
    <name evidence="11 12" type="primary">nadD</name>
    <name evidence="12" type="ORF">JAY77_06130</name>
</gene>
<evidence type="ECO:0000256" key="6">
    <source>
        <dbReference type="ARBA" id="ARBA00022695"/>
    </source>
</evidence>
<protein>
    <recommendedName>
        <fullName evidence="11">Probable nicotinate-nucleotide adenylyltransferase</fullName>
        <ecNumber evidence="11">2.7.7.18</ecNumber>
    </recommendedName>
    <alternativeName>
        <fullName evidence="11">Deamido-NAD(+) diphosphorylase</fullName>
    </alternativeName>
    <alternativeName>
        <fullName evidence="11">Deamido-NAD(+) pyrophosphorylase</fullName>
    </alternativeName>
    <alternativeName>
        <fullName evidence="11">Nicotinate mononucleotide adenylyltransferase</fullName>
        <shortName evidence="11">NaMN adenylyltransferase</shortName>
    </alternativeName>
</protein>
<keyword evidence="4 11" id="KW-0662">Pyridine nucleotide biosynthesis</keyword>
<evidence type="ECO:0000256" key="11">
    <source>
        <dbReference type="HAMAP-Rule" id="MF_00244"/>
    </source>
</evidence>
<dbReference type="PANTHER" id="PTHR39321:SF3">
    <property type="entry name" value="PHOSPHOPANTETHEINE ADENYLYLTRANSFERASE"/>
    <property type="match status" value="1"/>
</dbReference>
<keyword evidence="6 11" id="KW-0548">Nucleotidyltransferase</keyword>
<organism evidence="12 13">
    <name type="scientific">Candidatus Thiodiazotropha taylori</name>
    <dbReference type="NCBI Taxonomy" id="2792791"/>
    <lineage>
        <taxon>Bacteria</taxon>
        <taxon>Pseudomonadati</taxon>
        <taxon>Pseudomonadota</taxon>
        <taxon>Gammaproteobacteria</taxon>
        <taxon>Chromatiales</taxon>
        <taxon>Sedimenticolaceae</taxon>
        <taxon>Candidatus Thiodiazotropha</taxon>
    </lineage>
</organism>
<keyword evidence="9 11" id="KW-0520">NAD</keyword>
<accession>A0A9E4P8E1</accession>
<keyword evidence="7 11" id="KW-0547">Nucleotide-binding</keyword>
<evidence type="ECO:0000256" key="8">
    <source>
        <dbReference type="ARBA" id="ARBA00022840"/>
    </source>
</evidence>
<dbReference type="HAMAP" id="MF_00244">
    <property type="entry name" value="NaMN_adenylyltr"/>
    <property type="match status" value="1"/>
</dbReference>
<evidence type="ECO:0000256" key="4">
    <source>
        <dbReference type="ARBA" id="ARBA00022642"/>
    </source>
</evidence>
<dbReference type="InterPro" id="IPR004821">
    <property type="entry name" value="Cyt_trans-like"/>
</dbReference>
<name>A0A9E4P8E1_9GAMM</name>
<dbReference type="NCBIfam" id="NF000840">
    <property type="entry name" value="PRK00071.1-3"/>
    <property type="match status" value="1"/>
</dbReference>
<evidence type="ECO:0000256" key="9">
    <source>
        <dbReference type="ARBA" id="ARBA00023027"/>
    </source>
</evidence>
<comment type="caution">
    <text evidence="12">The sequence shown here is derived from an EMBL/GenBank/DDBJ whole genome shotgun (WGS) entry which is preliminary data.</text>
</comment>
<keyword evidence="5 11" id="KW-0808">Transferase</keyword>
<dbReference type="PANTHER" id="PTHR39321">
    <property type="entry name" value="NICOTINATE-NUCLEOTIDE ADENYLYLTRANSFERASE-RELATED"/>
    <property type="match status" value="1"/>
</dbReference>
<comment type="catalytic activity">
    <reaction evidence="10 11">
        <text>nicotinate beta-D-ribonucleotide + ATP + H(+) = deamido-NAD(+) + diphosphate</text>
        <dbReference type="Rhea" id="RHEA:22860"/>
        <dbReference type="ChEBI" id="CHEBI:15378"/>
        <dbReference type="ChEBI" id="CHEBI:30616"/>
        <dbReference type="ChEBI" id="CHEBI:33019"/>
        <dbReference type="ChEBI" id="CHEBI:57502"/>
        <dbReference type="ChEBI" id="CHEBI:58437"/>
        <dbReference type="EC" id="2.7.7.18"/>
    </reaction>
</comment>
<evidence type="ECO:0000256" key="5">
    <source>
        <dbReference type="ARBA" id="ARBA00022679"/>
    </source>
</evidence>
<comment type="similarity">
    <text evidence="3 11">Belongs to the NadD family.</text>
</comment>
<evidence type="ECO:0000256" key="2">
    <source>
        <dbReference type="ARBA" id="ARBA00005019"/>
    </source>
</evidence>
<evidence type="ECO:0000256" key="1">
    <source>
        <dbReference type="ARBA" id="ARBA00002324"/>
    </source>
</evidence>
<evidence type="ECO:0000313" key="13">
    <source>
        <dbReference type="Proteomes" id="UP000886674"/>
    </source>
</evidence>
<dbReference type="EC" id="2.7.7.18" evidence="11"/>